<protein>
    <recommendedName>
        <fullName evidence="1">ESAT-6-like protein</fullName>
    </recommendedName>
</protein>
<comment type="similarity">
    <text evidence="1">Belongs to the WXG100 family.</text>
</comment>
<dbReference type="InterPro" id="IPR010310">
    <property type="entry name" value="T7SS_ESAT-6-like"/>
</dbReference>
<gene>
    <name evidence="2" type="ORF">OG327_32920</name>
</gene>
<reference evidence="2" key="1">
    <citation type="submission" date="2022-10" db="EMBL/GenBank/DDBJ databases">
        <title>The complete genomes of actinobacterial strains from the NBC collection.</title>
        <authorList>
            <person name="Joergensen T.S."/>
            <person name="Alvarez Arevalo M."/>
            <person name="Sterndorff E.B."/>
            <person name="Faurdal D."/>
            <person name="Vuksanovic O."/>
            <person name="Mourched A.-S."/>
            <person name="Charusanti P."/>
            <person name="Shaw S."/>
            <person name="Blin K."/>
            <person name="Weber T."/>
        </authorList>
    </citation>
    <scope>NUCLEOTIDE SEQUENCE</scope>
    <source>
        <strain evidence="2">NBC_00049</strain>
    </source>
</reference>
<evidence type="ECO:0000256" key="1">
    <source>
        <dbReference type="RuleBase" id="RU362001"/>
    </source>
</evidence>
<dbReference type="InterPro" id="IPR036689">
    <property type="entry name" value="ESAT-6-like_sf"/>
</dbReference>
<proteinExistence type="inferred from homology"/>
<dbReference type="SUPFAM" id="SSF140453">
    <property type="entry name" value="EsxAB dimer-like"/>
    <property type="match status" value="1"/>
</dbReference>
<dbReference type="AlphaFoldDB" id="A0AAU2K142"/>
<evidence type="ECO:0000313" key="2">
    <source>
        <dbReference type="EMBL" id="WTU77732.1"/>
    </source>
</evidence>
<dbReference type="EMBL" id="CP108264">
    <property type="protein sequence ID" value="WTU77732.1"/>
    <property type="molecule type" value="Genomic_DNA"/>
</dbReference>
<dbReference type="Gene3D" id="1.10.287.1060">
    <property type="entry name" value="ESAT-6-like"/>
    <property type="match status" value="1"/>
</dbReference>
<accession>A0AAU2K142</accession>
<organism evidence="2">
    <name type="scientific">Streptomyces sp. NBC_00049</name>
    <dbReference type="NCBI Taxonomy" id="2903617"/>
    <lineage>
        <taxon>Bacteria</taxon>
        <taxon>Bacillati</taxon>
        <taxon>Actinomycetota</taxon>
        <taxon>Actinomycetes</taxon>
        <taxon>Kitasatosporales</taxon>
        <taxon>Streptomycetaceae</taxon>
        <taxon>Streptomyces</taxon>
    </lineage>
</organism>
<sequence length="109" mass="12389">MPDFYSNKTDGVIHVQYQHVDRAAEDMRMQTVAIQNTVKALNEELAGLRGAWQGQDAAVYGQKQTDWNTASDGLGAILQKHSELLNMISEIYKKHENRSADQWSNVRVR</sequence>
<dbReference type="Pfam" id="PF06013">
    <property type="entry name" value="WXG100"/>
    <property type="match status" value="1"/>
</dbReference>
<dbReference type="NCBIfam" id="TIGR03930">
    <property type="entry name" value="WXG100_ESAT6"/>
    <property type="match status" value="1"/>
</dbReference>
<name>A0AAU2K142_9ACTN</name>